<dbReference type="Pfam" id="PF14703">
    <property type="entry name" value="PHM7_cyt"/>
    <property type="match status" value="1"/>
</dbReference>
<evidence type="ECO:0000256" key="6">
    <source>
        <dbReference type="ARBA" id="ARBA00023136"/>
    </source>
</evidence>
<comment type="similarity">
    <text evidence="2">Belongs to the CSC1 (TC 1.A.17) family.</text>
</comment>
<feature type="transmembrane region" description="Helical" evidence="8">
    <location>
        <begin position="469"/>
        <end position="491"/>
    </location>
</feature>
<evidence type="ECO:0000259" key="11">
    <source>
        <dbReference type="Pfam" id="PF14703"/>
    </source>
</evidence>
<dbReference type="GeneID" id="26842287"/>
<keyword evidence="5 8" id="KW-1133">Transmembrane helix</keyword>
<dbReference type="Pfam" id="PF13967">
    <property type="entry name" value="RSN1_TM"/>
    <property type="match status" value="1"/>
</dbReference>
<feature type="transmembrane region" description="Helical" evidence="8">
    <location>
        <begin position="678"/>
        <end position="699"/>
    </location>
</feature>
<dbReference type="InterPro" id="IPR027815">
    <property type="entry name" value="CSC1/OSCA1-like_cyt"/>
</dbReference>
<feature type="transmembrane region" description="Helical" evidence="8">
    <location>
        <begin position="711"/>
        <end position="728"/>
    </location>
</feature>
<dbReference type="InterPro" id="IPR032880">
    <property type="entry name" value="CSC1/OSCA1-like_N"/>
</dbReference>
<dbReference type="InterPro" id="IPR003864">
    <property type="entry name" value="CSC1/OSCA1-like_7TM"/>
</dbReference>
<feature type="transmembrane region" description="Helical" evidence="8">
    <location>
        <begin position="563"/>
        <end position="581"/>
    </location>
</feature>
<keyword evidence="4 8" id="KW-0812">Transmembrane</keyword>
<feature type="transmembrane region" description="Helical" evidence="8">
    <location>
        <begin position="29"/>
        <end position="50"/>
    </location>
</feature>
<name>A0A0V1PS12_9ASCO</name>
<feature type="region of interest" description="Disordered" evidence="7">
    <location>
        <begin position="314"/>
        <end position="333"/>
    </location>
</feature>
<comment type="caution">
    <text evidence="12">The sequence shown here is derived from an EMBL/GenBank/DDBJ whole genome shotgun (WGS) entry which is preliminary data.</text>
</comment>
<reference evidence="12 13" key="1">
    <citation type="submission" date="2015-11" db="EMBL/GenBank/DDBJ databases">
        <title>The genome of Debaryomyces fabryi.</title>
        <authorList>
            <person name="Tafer H."/>
            <person name="Lopandic K."/>
        </authorList>
    </citation>
    <scope>NUCLEOTIDE SEQUENCE [LARGE SCALE GENOMIC DNA]</scope>
    <source>
        <strain evidence="12 13">CBS 789</strain>
    </source>
</reference>
<comment type="subcellular location">
    <subcellularLocation>
        <location evidence="1">Membrane</location>
        <topology evidence="1">Multi-pass membrane protein</topology>
    </subcellularLocation>
</comment>
<dbReference type="OrthoDB" id="1689567at2759"/>
<evidence type="ECO:0000313" key="13">
    <source>
        <dbReference type="Proteomes" id="UP000054251"/>
    </source>
</evidence>
<keyword evidence="6 8" id="KW-0472">Membrane</keyword>
<accession>A0A0V1PS12</accession>
<organism evidence="12 13">
    <name type="scientific">Debaryomyces fabryi</name>
    <dbReference type="NCBI Taxonomy" id="58627"/>
    <lineage>
        <taxon>Eukaryota</taxon>
        <taxon>Fungi</taxon>
        <taxon>Dikarya</taxon>
        <taxon>Ascomycota</taxon>
        <taxon>Saccharomycotina</taxon>
        <taxon>Pichiomycetes</taxon>
        <taxon>Debaryomycetaceae</taxon>
        <taxon>Debaryomyces</taxon>
    </lineage>
</organism>
<evidence type="ECO:0008006" key="14">
    <source>
        <dbReference type="Google" id="ProtNLM"/>
    </source>
</evidence>
<protein>
    <recommendedName>
        <fullName evidence="14">Calcium permeable stress-gated cation channel 1</fullName>
    </recommendedName>
</protein>
<dbReference type="PANTHER" id="PTHR13018">
    <property type="entry name" value="PROBABLE MEMBRANE PROTEIN DUF221-RELATED"/>
    <property type="match status" value="1"/>
</dbReference>
<dbReference type="PANTHER" id="PTHR13018:SF5">
    <property type="entry name" value="RE44586P"/>
    <property type="match status" value="1"/>
</dbReference>
<evidence type="ECO:0000256" key="7">
    <source>
        <dbReference type="SAM" id="MobiDB-lite"/>
    </source>
</evidence>
<gene>
    <name evidence="12" type="ORF">AC631_05278</name>
</gene>
<dbReference type="Proteomes" id="UP000054251">
    <property type="component" value="Unassembled WGS sequence"/>
</dbReference>
<feature type="transmembrane region" description="Helical" evidence="8">
    <location>
        <begin position="109"/>
        <end position="134"/>
    </location>
</feature>
<feature type="transmembrane region" description="Helical" evidence="8">
    <location>
        <begin position="740"/>
        <end position="760"/>
    </location>
</feature>
<feature type="transmembrane region" description="Helical" evidence="8">
    <location>
        <begin position="518"/>
        <end position="543"/>
    </location>
</feature>
<evidence type="ECO:0000256" key="5">
    <source>
        <dbReference type="ARBA" id="ARBA00022989"/>
    </source>
</evidence>
<dbReference type="Pfam" id="PF02714">
    <property type="entry name" value="RSN1_7TM"/>
    <property type="match status" value="1"/>
</dbReference>
<evidence type="ECO:0000256" key="1">
    <source>
        <dbReference type="ARBA" id="ARBA00004141"/>
    </source>
</evidence>
<evidence type="ECO:0000256" key="3">
    <source>
        <dbReference type="ARBA" id="ARBA00022448"/>
    </source>
</evidence>
<dbReference type="RefSeq" id="XP_015465062.1">
    <property type="nucleotide sequence ID" value="XM_015614107.1"/>
</dbReference>
<sequence>MFPQVSFDDIRQLNYSGPIDTQRPPTRVASVQIIVSLVLGFSAFLLFSILRLRYPKIYVANFNHLNSNYVHSSSRQNLPKLPSRSLFGWIPILLRINEQQVLDHAGLDAVVFLGFFKMCIKLLAVCAIFAVTVISPIRYKFTGKLDQDDPDDELDDNFKIFKKKKQRYELFLWSYTVFTYVFTFIVSYFLFQQTVKIIEMRQKYLGKQKSITDRTIKLSGIPPMLRDEEDLKRHVESLNIGEVDSIVIVKEWNELNKLFQLRKKILRKAEVYWVAYFEANGIKNKNDILCSNLHPNLGDLFNMNSTATYHDREEEPTFSEQSSERVVEEPVGATESRRSSIIEQITDRIDQENMDESIGQLPLLDDELHSRPKIRNGLFGLFGPRLDAINYCTQQLEVIDKEITRARQRDYPATSTAFITMKSVSQAQMVAQAVLDPKINHLITNLAPAPHDIIWDHLCLTRKERNFRIFFVTLFIGIFSLILVIPVRYLAQFLSLKSISKVWPSLGKFLENNKLAETLVTTLLPTYLFTILNIIMPYFYIWISSIQGYTSHSDEELSAVSKNFFYIFVNLFLVFTMAGTASLSDTTKIAYQLAQSLRKLSLFYVDLIILQGLGIFPYKLLSLGNLFKFSIGALFWCKTPRDYLNLYKPPVFNFGLQLPQPILILIITIVYSVMSTKILTAGLVYFIIGYFVFKYQLLYACVHPPHSTGKVWPLVFRRIILGLLIFQLTMAGTLALQKAYICASFLAPLPILTLACLWNFQQNYIPLSIFIALRSIDNDEVSYQDEDNGESTSASSQTMDSNFKTLDERRELNKTYEYPHLIDNLDGPLIAIDGTEILLVNNDGMTVRKAKDFEEWD</sequence>
<keyword evidence="13" id="KW-1185">Reference proteome</keyword>
<dbReference type="EMBL" id="LMYN01000188">
    <property type="protein sequence ID" value="KRZ98959.1"/>
    <property type="molecule type" value="Genomic_DNA"/>
</dbReference>
<dbReference type="AlphaFoldDB" id="A0A0V1PS12"/>
<evidence type="ECO:0000313" key="12">
    <source>
        <dbReference type="EMBL" id="KRZ98959.1"/>
    </source>
</evidence>
<dbReference type="InterPro" id="IPR045122">
    <property type="entry name" value="Csc1-like"/>
</dbReference>
<dbReference type="GO" id="GO:0005227">
    <property type="term" value="F:calcium-activated cation channel activity"/>
    <property type="evidence" value="ECO:0007669"/>
    <property type="project" value="InterPro"/>
</dbReference>
<proteinExistence type="inferred from homology"/>
<evidence type="ECO:0000256" key="8">
    <source>
        <dbReference type="SAM" id="Phobius"/>
    </source>
</evidence>
<evidence type="ECO:0000259" key="10">
    <source>
        <dbReference type="Pfam" id="PF13967"/>
    </source>
</evidence>
<feature type="transmembrane region" description="Helical" evidence="8">
    <location>
        <begin position="170"/>
        <end position="191"/>
    </location>
</feature>
<evidence type="ECO:0000259" key="9">
    <source>
        <dbReference type="Pfam" id="PF02714"/>
    </source>
</evidence>
<evidence type="ECO:0000256" key="2">
    <source>
        <dbReference type="ARBA" id="ARBA00007779"/>
    </source>
</evidence>
<feature type="domain" description="CSC1/OSCA1-like N-terminal transmembrane" evidence="10">
    <location>
        <begin position="31"/>
        <end position="192"/>
    </location>
</feature>
<feature type="domain" description="CSC1/OSCA1-like 7TM region" evidence="9">
    <location>
        <begin position="468"/>
        <end position="734"/>
    </location>
</feature>
<feature type="domain" description="CSC1/OSCA1-like cytosolic" evidence="11">
    <location>
        <begin position="213"/>
        <end position="457"/>
    </location>
</feature>
<dbReference type="GO" id="GO:0005886">
    <property type="term" value="C:plasma membrane"/>
    <property type="evidence" value="ECO:0007669"/>
    <property type="project" value="TreeGrafter"/>
</dbReference>
<evidence type="ECO:0000256" key="4">
    <source>
        <dbReference type="ARBA" id="ARBA00022692"/>
    </source>
</evidence>
<keyword evidence="3" id="KW-0813">Transport</keyword>
<feature type="transmembrane region" description="Helical" evidence="8">
    <location>
        <begin position="651"/>
        <end position="671"/>
    </location>
</feature>